<reference evidence="1 2" key="1">
    <citation type="submission" date="2019-05" db="EMBL/GenBank/DDBJ databases">
        <title>Another draft genome of Portunus trituberculatus and its Hox gene families provides insights of decapod evolution.</title>
        <authorList>
            <person name="Jeong J.-H."/>
            <person name="Song I."/>
            <person name="Kim S."/>
            <person name="Choi T."/>
            <person name="Kim D."/>
            <person name="Ryu S."/>
            <person name="Kim W."/>
        </authorList>
    </citation>
    <scope>NUCLEOTIDE SEQUENCE [LARGE SCALE GENOMIC DNA]</scope>
    <source>
        <tissue evidence="1">Muscle</tissue>
    </source>
</reference>
<name>A0A5B7JL01_PORTR</name>
<dbReference type="EMBL" id="VSRR010093166">
    <property type="protein sequence ID" value="MPC92964.1"/>
    <property type="molecule type" value="Genomic_DNA"/>
</dbReference>
<organism evidence="1 2">
    <name type="scientific">Portunus trituberculatus</name>
    <name type="common">Swimming crab</name>
    <name type="synonym">Neptunus trituberculatus</name>
    <dbReference type="NCBI Taxonomy" id="210409"/>
    <lineage>
        <taxon>Eukaryota</taxon>
        <taxon>Metazoa</taxon>
        <taxon>Ecdysozoa</taxon>
        <taxon>Arthropoda</taxon>
        <taxon>Crustacea</taxon>
        <taxon>Multicrustacea</taxon>
        <taxon>Malacostraca</taxon>
        <taxon>Eumalacostraca</taxon>
        <taxon>Eucarida</taxon>
        <taxon>Decapoda</taxon>
        <taxon>Pleocyemata</taxon>
        <taxon>Brachyura</taxon>
        <taxon>Eubrachyura</taxon>
        <taxon>Portunoidea</taxon>
        <taxon>Portunidae</taxon>
        <taxon>Portuninae</taxon>
        <taxon>Portunus</taxon>
    </lineage>
</organism>
<proteinExistence type="predicted"/>
<comment type="caution">
    <text evidence="1">The sequence shown here is derived from an EMBL/GenBank/DDBJ whole genome shotgun (WGS) entry which is preliminary data.</text>
</comment>
<sequence>MNEVRTQYQRVQGTSTDLAIPHSSLTCVSPASYRTKSTTCSPSSRSTSPTVRLGSLRNSWCNIRVSSSGFSALGSPSSPMAFGFMPAEFEVKECE</sequence>
<dbReference type="Proteomes" id="UP000324222">
    <property type="component" value="Unassembled WGS sequence"/>
</dbReference>
<evidence type="ECO:0000313" key="1">
    <source>
        <dbReference type="EMBL" id="MPC92964.1"/>
    </source>
</evidence>
<dbReference type="AlphaFoldDB" id="A0A5B7JL01"/>
<keyword evidence="2" id="KW-1185">Reference proteome</keyword>
<accession>A0A5B7JL01</accession>
<protein>
    <submittedName>
        <fullName evidence="1">Uncharacterized protein</fullName>
    </submittedName>
</protein>
<evidence type="ECO:0000313" key="2">
    <source>
        <dbReference type="Proteomes" id="UP000324222"/>
    </source>
</evidence>
<gene>
    <name evidence="1" type="ORF">E2C01_088080</name>
</gene>